<evidence type="ECO:0000259" key="7">
    <source>
        <dbReference type="Pfam" id="PF01171"/>
    </source>
</evidence>
<dbReference type="GO" id="GO:0005524">
    <property type="term" value="F:ATP binding"/>
    <property type="evidence" value="ECO:0007669"/>
    <property type="project" value="UniProtKB-UniRule"/>
</dbReference>
<evidence type="ECO:0000256" key="5">
    <source>
        <dbReference type="ARBA" id="ARBA00048539"/>
    </source>
</evidence>
<dbReference type="GO" id="GO:0006400">
    <property type="term" value="P:tRNA modification"/>
    <property type="evidence" value="ECO:0007669"/>
    <property type="project" value="UniProtKB-UniRule"/>
</dbReference>
<evidence type="ECO:0000313" key="8">
    <source>
        <dbReference type="EMBL" id="ARW61603.1"/>
    </source>
</evidence>
<accession>A0A1Z1M6W0</accession>
<keyword evidence="8" id="KW-0150">Chloroplast</keyword>
<comment type="similarity">
    <text evidence="6">Belongs to the tRNA(Ile)-lysidine synthase family.</text>
</comment>
<dbReference type="Gene3D" id="3.40.50.620">
    <property type="entry name" value="HUPs"/>
    <property type="match status" value="1"/>
</dbReference>
<dbReference type="HAMAP" id="MF_01161">
    <property type="entry name" value="tRNA_Ile_lys_synt"/>
    <property type="match status" value="1"/>
</dbReference>
<sequence>MCLHLNIDNINKTIHNIINKNYHNHILVAISGGQDSMCLIKFMQNLKKQYKLTKKLIHTEYIYIDHQWKSNSKQQIQHIIHYLDSIKEPISIYQIKDITTSENQCRIYRYHIIIEHAIKFKKSIIITAHTKTDKIETFFINLFRGTGIEGITSLNVQRKLKQGIDIVRPLITTTRENSLWTCKEFHMPVWSDTSNYNYHIERNRMRYELMPYLKNYFNKKIEYNINYLLKVSYYENEYVKQSVVKLYLNSIHKKYIGLNHPKIIKQSFIIQIKIIKFFLFHNTRYNLQTQKIIRIIETIKNYKINSYINFKNLKFYITKNWIYVTIKTNTN</sequence>
<dbReference type="InterPro" id="IPR014729">
    <property type="entry name" value="Rossmann-like_a/b/a_fold"/>
</dbReference>
<gene>
    <name evidence="6 8" type="primary">tilS</name>
</gene>
<feature type="binding site" evidence="6">
    <location>
        <begin position="31"/>
        <end position="36"/>
    </location>
    <ligand>
        <name>ATP</name>
        <dbReference type="ChEBI" id="CHEBI:30616"/>
    </ligand>
</feature>
<dbReference type="PANTHER" id="PTHR43033">
    <property type="entry name" value="TRNA(ILE)-LYSIDINE SYNTHASE-RELATED"/>
    <property type="match status" value="1"/>
</dbReference>
<dbReference type="RefSeq" id="YP_009393041.1">
    <property type="nucleotide sequence ID" value="NC_035266.1"/>
</dbReference>
<evidence type="ECO:0000256" key="3">
    <source>
        <dbReference type="ARBA" id="ARBA00022741"/>
    </source>
</evidence>
<dbReference type="GeneID" id="33354674"/>
<dbReference type="InterPro" id="IPR012094">
    <property type="entry name" value="tRNA_Ile_lys_synt"/>
</dbReference>
<proteinExistence type="inferred from homology"/>
<reference evidence="8" key="1">
    <citation type="journal article" date="2017" name="J. Phycol.">
        <title>Analysis of chloroplast genomes and a supermatrix inform reclassification of the Rhodomelaceae (Rhodophyta).</title>
        <authorList>
            <person name="Diaz-Tapia P."/>
            <person name="Maggs C.A."/>
            <person name="West J.A."/>
            <person name="Verbruggen H."/>
        </authorList>
    </citation>
    <scope>NUCLEOTIDE SEQUENCE</scope>
    <source>
        <strain evidence="8">JW3660</strain>
    </source>
</reference>
<dbReference type="EMBL" id="MF101419">
    <property type="protein sequence ID" value="ARW61603.1"/>
    <property type="molecule type" value="Genomic_DNA"/>
</dbReference>
<name>A0A1Z1M6W0_BOSMO</name>
<evidence type="ECO:0000256" key="4">
    <source>
        <dbReference type="ARBA" id="ARBA00022840"/>
    </source>
</evidence>
<dbReference type="GO" id="GO:0009507">
    <property type="term" value="C:chloroplast"/>
    <property type="evidence" value="ECO:0007669"/>
    <property type="project" value="UniProtKB-SubCell"/>
</dbReference>
<dbReference type="InterPro" id="IPR011063">
    <property type="entry name" value="TilS/TtcA_N"/>
</dbReference>
<evidence type="ECO:0000256" key="1">
    <source>
        <dbReference type="ARBA" id="ARBA00022598"/>
    </source>
</evidence>
<dbReference type="AlphaFoldDB" id="A0A1Z1M6W0"/>
<dbReference type="NCBIfam" id="TIGR02432">
    <property type="entry name" value="lysidine_TilS_N"/>
    <property type="match status" value="1"/>
</dbReference>
<dbReference type="CDD" id="cd01992">
    <property type="entry name" value="TilS_N"/>
    <property type="match status" value="1"/>
</dbReference>
<dbReference type="GO" id="GO:0032267">
    <property type="term" value="F:tRNA(Ile)-lysidine synthase activity"/>
    <property type="evidence" value="ECO:0007669"/>
    <property type="project" value="UniProtKB-EC"/>
</dbReference>
<organism evidence="8">
    <name type="scientific">Bostrychia moritziana</name>
    <name type="common">Red alga</name>
    <name type="synonym">Polysiphonia moritziana</name>
    <dbReference type="NCBI Taxonomy" id="103713"/>
    <lineage>
        <taxon>Eukaryota</taxon>
        <taxon>Rhodophyta</taxon>
        <taxon>Florideophyceae</taxon>
        <taxon>Rhodymeniophycidae</taxon>
        <taxon>Ceramiales</taxon>
        <taxon>Rhodomelaceae</taxon>
        <taxon>Bostrychia</taxon>
    </lineage>
</organism>
<protein>
    <recommendedName>
        <fullName evidence="6">tRNA(Ile)-lysidine synthase, chloroplastic</fullName>
        <ecNumber evidence="6">6.3.4.19</ecNumber>
    </recommendedName>
    <alternativeName>
        <fullName evidence="6">tRNA(Ile)-2-lysyl-cytidine synthase</fullName>
    </alternativeName>
    <alternativeName>
        <fullName evidence="6">tRNA(Ile)-lysidine synthetase</fullName>
    </alternativeName>
</protein>
<dbReference type="EC" id="6.3.4.19" evidence="6"/>
<dbReference type="Pfam" id="PF01171">
    <property type="entry name" value="ATP_bind_3"/>
    <property type="match status" value="1"/>
</dbReference>
<dbReference type="InterPro" id="IPR012795">
    <property type="entry name" value="tRNA_Ile_lys_synt_N"/>
</dbReference>
<keyword evidence="4 6" id="KW-0067">ATP-binding</keyword>
<comment type="function">
    <text evidence="6">Ligates lysine onto the cytidine present at position 34 of the AUA codon-specific tRNA(Ile) that contains the anticodon CAU, in an ATP-dependent manner. Cytidine is converted to lysidine, thus changing the amino acid specificity of the tRNA from methionine to isoleucine.</text>
</comment>
<geneLocation type="chloroplast" evidence="8"/>
<dbReference type="SUPFAM" id="SSF52402">
    <property type="entry name" value="Adenine nucleotide alpha hydrolases-like"/>
    <property type="match status" value="1"/>
</dbReference>
<dbReference type="PANTHER" id="PTHR43033:SF1">
    <property type="entry name" value="TRNA(ILE)-LYSIDINE SYNTHASE-RELATED"/>
    <property type="match status" value="1"/>
</dbReference>
<keyword evidence="3 6" id="KW-0547">Nucleotide-binding</keyword>
<evidence type="ECO:0000256" key="6">
    <source>
        <dbReference type="HAMAP-Rule" id="MF_01161"/>
    </source>
</evidence>
<keyword evidence="2 6" id="KW-0819">tRNA processing</keyword>
<keyword evidence="8" id="KW-0934">Plastid</keyword>
<feature type="domain" description="tRNA(Ile)-lysidine/2-thiocytidine synthase N-terminal" evidence="7">
    <location>
        <begin position="25"/>
        <end position="207"/>
    </location>
</feature>
<comment type="catalytic activity">
    <reaction evidence="5 6">
        <text>cytidine(34) in tRNA(Ile2) + L-lysine + ATP = lysidine(34) in tRNA(Ile2) + AMP + diphosphate + H(+)</text>
        <dbReference type="Rhea" id="RHEA:43744"/>
        <dbReference type="Rhea" id="RHEA-COMP:10625"/>
        <dbReference type="Rhea" id="RHEA-COMP:10670"/>
        <dbReference type="ChEBI" id="CHEBI:15378"/>
        <dbReference type="ChEBI" id="CHEBI:30616"/>
        <dbReference type="ChEBI" id="CHEBI:32551"/>
        <dbReference type="ChEBI" id="CHEBI:33019"/>
        <dbReference type="ChEBI" id="CHEBI:82748"/>
        <dbReference type="ChEBI" id="CHEBI:83665"/>
        <dbReference type="ChEBI" id="CHEBI:456215"/>
        <dbReference type="EC" id="6.3.4.19"/>
    </reaction>
</comment>
<comment type="domain">
    <text evidence="6">The N-terminal region contains the highly conserved SGGXDS motif, predicted to be a P-loop motif involved in ATP binding.</text>
</comment>
<evidence type="ECO:0000256" key="2">
    <source>
        <dbReference type="ARBA" id="ARBA00022694"/>
    </source>
</evidence>
<comment type="subcellular location">
    <subcellularLocation>
        <location evidence="6">Plastid</location>
        <location evidence="6">Chloroplast</location>
    </subcellularLocation>
</comment>
<keyword evidence="1 6" id="KW-0436">Ligase</keyword>